<evidence type="ECO:0000313" key="11">
    <source>
        <dbReference type="Proteomes" id="UP001498771"/>
    </source>
</evidence>
<dbReference type="PANTHER" id="PTHR43057">
    <property type="entry name" value="ARSENITE EFFLUX TRANSPORTER"/>
    <property type="match status" value="1"/>
</dbReference>
<keyword evidence="3" id="KW-0813">Transport</keyword>
<evidence type="ECO:0000256" key="6">
    <source>
        <dbReference type="ARBA" id="ARBA00022989"/>
    </source>
</evidence>
<feature type="transmembrane region" description="Helical" evidence="9">
    <location>
        <begin position="218"/>
        <end position="239"/>
    </location>
</feature>
<dbReference type="Proteomes" id="UP001498771">
    <property type="component" value="Unassembled WGS sequence"/>
</dbReference>
<evidence type="ECO:0000256" key="5">
    <source>
        <dbReference type="ARBA" id="ARBA00022692"/>
    </source>
</evidence>
<keyword evidence="7 9" id="KW-0472">Membrane</keyword>
<feature type="region of interest" description="Disordered" evidence="8">
    <location>
        <begin position="1"/>
        <end position="40"/>
    </location>
</feature>
<feature type="transmembrane region" description="Helical" evidence="9">
    <location>
        <begin position="295"/>
        <end position="314"/>
    </location>
</feature>
<feature type="transmembrane region" description="Helical" evidence="9">
    <location>
        <begin position="326"/>
        <end position="349"/>
    </location>
</feature>
<reference evidence="10 11" key="1">
    <citation type="submission" date="2024-03" db="EMBL/GenBank/DDBJ databases">
        <title>Genome-scale model development and genomic sequencing of the oleaginous clade Lipomyces.</title>
        <authorList>
            <consortium name="Lawrence Berkeley National Laboratory"/>
            <person name="Czajka J.J."/>
            <person name="Han Y."/>
            <person name="Kim J."/>
            <person name="Mondo S.J."/>
            <person name="Hofstad B.A."/>
            <person name="Robles A."/>
            <person name="Haridas S."/>
            <person name="Riley R."/>
            <person name="LaButti K."/>
            <person name="Pangilinan J."/>
            <person name="Andreopoulos W."/>
            <person name="Lipzen A."/>
            <person name="Yan J."/>
            <person name="Wang M."/>
            <person name="Ng V."/>
            <person name="Grigoriev I.V."/>
            <person name="Spatafora J.W."/>
            <person name="Magnuson J.K."/>
            <person name="Baker S.E."/>
            <person name="Pomraning K.R."/>
        </authorList>
    </citation>
    <scope>NUCLEOTIDE SEQUENCE [LARGE SCALE GENOMIC DNA]</scope>
    <source>
        <strain evidence="10 11">Phaff 52-87</strain>
    </source>
</reference>
<evidence type="ECO:0000256" key="2">
    <source>
        <dbReference type="ARBA" id="ARBA00010110"/>
    </source>
</evidence>
<feature type="transmembrane region" description="Helical" evidence="9">
    <location>
        <begin position="389"/>
        <end position="408"/>
    </location>
</feature>
<keyword evidence="11" id="KW-1185">Reference proteome</keyword>
<dbReference type="Pfam" id="PF01758">
    <property type="entry name" value="SBF"/>
    <property type="match status" value="1"/>
</dbReference>
<keyword evidence="4" id="KW-1003">Cell membrane</keyword>
<name>A0ABR1F2P9_9ASCO</name>
<comment type="similarity">
    <text evidence="2">Belongs to the arsenical resistance-3 (ACR3) (TC 2.A.59) family.</text>
</comment>
<dbReference type="GeneID" id="90038638"/>
<evidence type="ECO:0000256" key="9">
    <source>
        <dbReference type="SAM" id="Phobius"/>
    </source>
</evidence>
<feature type="transmembrane region" description="Helical" evidence="9">
    <location>
        <begin position="251"/>
        <end position="274"/>
    </location>
</feature>
<organism evidence="10 11">
    <name type="scientific">Myxozyma melibiosi</name>
    <dbReference type="NCBI Taxonomy" id="54550"/>
    <lineage>
        <taxon>Eukaryota</taxon>
        <taxon>Fungi</taxon>
        <taxon>Dikarya</taxon>
        <taxon>Ascomycota</taxon>
        <taxon>Saccharomycotina</taxon>
        <taxon>Lipomycetes</taxon>
        <taxon>Lipomycetales</taxon>
        <taxon>Lipomycetaceae</taxon>
        <taxon>Myxozyma</taxon>
    </lineage>
</organism>
<evidence type="ECO:0000256" key="8">
    <source>
        <dbReference type="SAM" id="MobiDB-lite"/>
    </source>
</evidence>
<feature type="transmembrane region" description="Helical" evidence="9">
    <location>
        <begin position="361"/>
        <end position="383"/>
    </location>
</feature>
<feature type="transmembrane region" description="Helical" evidence="9">
    <location>
        <begin position="186"/>
        <end position="206"/>
    </location>
</feature>
<feature type="transmembrane region" description="Helical" evidence="9">
    <location>
        <begin position="86"/>
        <end position="105"/>
    </location>
</feature>
<dbReference type="Gene3D" id="1.20.1530.20">
    <property type="match status" value="1"/>
</dbReference>
<evidence type="ECO:0000256" key="3">
    <source>
        <dbReference type="ARBA" id="ARBA00022448"/>
    </source>
</evidence>
<evidence type="ECO:0000313" key="10">
    <source>
        <dbReference type="EMBL" id="KAK7204102.1"/>
    </source>
</evidence>
<dbReference type="RefSeq" id="XP_064767135.1">
    <property type="nucleotide sequence ID" value="XM_064913126.1"/>
</dbReference>
<evidence type="ECO:0000256" key="1">
    <source>
        <dbReference type="ARBA" id="ARBA00004651"/>
    </source>
</evidence>
<comment type="subcellular location">
    <subcellularLocation>
        <location evidence="1">Cell membrane</location>
        <topology evidence="1">Multi-pass membrane protein</topology>
    </subcellularLocation>
</comment>
<accession>A0ABR1F2P9</accession>
<dbReference type="InterPro" id="IPR002657">
    <property type="entry name" value="BilAc:Na_symport/Acr3"/>
</dbReference>
<feature type="transmembrane region" description="Helical" evidence="9">
    <location>
        <begin position="157"/>
        <end position="180"/>
    </location>
</feature>
<keyword evidence="6 9" id="KW-1133">Transmembrane helix</keyword>
<feature type="transmembrane region" description="Helical" evidence="9">
    <location>
        <begin position="117"/>
        <end position="136"/>
    </location>
</feature>
<evidence type="ECO:0000256" key="4">
    <source>
        <dbReference type="ARBA" id="ARBA00022475"/>
    </source>
</evidence>
<dbReference type="InterPro" id="IPR004706">
    <property type="entry name" value="Arsenical-R_Acr3"/>
</dbReference>
<evidence type="ECO:0000256" key="7">
    <source>
        <dbReference type="ARBA" id="ARBA00023136"/>
    </source>
</evidence>
<comment type="caution">
    <text evidence="10">The sequence shown here is derived from an EMBL/GenBank/DDBJ whole genome shotgun (WGS) entry which is preliminary data.</text>
</comment>
<dbReference type="EMBL" id="JBBJBU010000009">
    <property type="protein sequence ID" value="KAK7204102.1"/>
    <property type="molecule type" value="Genomic_DNA"/>
</dbReference>
<dbReference type="PANTHER" id="PTHR43057:SF1">
    <property type="entry name" value="ARSENICAL-RESISTANCE PROTEIN 3"/>
    <property type="match status" value="1"/>
</dbReference>
<gene>
    <name evidence="10" type="ORF">BZA70DRAFT_281472</name>
</gene>
<dbReference type="NCBIfam" id="TIGR00832">
    <property type="entry name" value="acr3"/>
    <property type="match status" value="1"/>
</dbReference>
<proteinExistence type="inferred from homology"/>
<sequence length="432" mass="47639">MSGPSPPANQDYNDPLGAIPSDDLDLERGDTHRSVISGRDSLDDEASPLLVRSTTATTLASTQGSELMRVETKSAPIEQLSILDRYLPLWIVLSMAIGIPIGYFYPDLGEKLERGGFAGVSIPIAIGLLIMMYPIMCKVQFESLHRLLVVKALWAQVAISLVINWIVAPLVMVGLSWLFLPDEPELREGLIMVGVARCIAMVMIWIELSEGDTDYGAILTAVNSILQMFLFAPTAMFYINVIGKNADHLDIPYAVVAKSVAIFLGLPLLFAVVTRVICRGHLVSVQTYDEKFLSFLEPFSLLGLLFTILVMFASQGREVITQLTSVLRVMVPMFTYFVILFFGTLYICYRMGYTYKICSAQAFTAASNNFELAIAVIVSYYGITSRQALAATVGPLLEVPVLLSFVYVMQHYKDRIAWGHWGSTEVISGATV</sequence>
<keyword evidence="5 9" id="KW-0812">Transmembrane</keyword>
<dbReference type="InterPro" id="IPR038770">
    <property type="entry name" value="Na+/solute_symporter_sf"/>
</dbReference>
<protein>
    <submittedName>
        <fullName evidence="10">Arsenical-resistance protein</fullName>
    </submittedName>
</protein>